<name>A0A1F5JBB2_9BACT</name>
<dbReference type="Proteomes" id="UP000177042">
    <property type="component" value="Unassembled WGS sequence"/>
</dbReference>
<dbReference type="AlphaFoldDB" id="A0A1F5JBB2"/>
<feature type="chain" id="PRO_5009519020" evidence="1">
    <location>
        <begin position="23"/>
        <end position="413"/>
    </location>
</feature>
<comment type="caution">
    <text evidence="2">The sequence shown here is derived from an EMBL/GenBank/DDBJ whole genome shotgun (WGS) entry which is preliminary data.</text>
</comment>
<dbReference type="EMBL" id="MFCX01000018">
    <property type="protein sequence ID" value="OGE25925.1"/>
    <property type="molecule type" value="Genomic_DNA"/>
</dbReference>
<evidence type="ECO:0000256" key="1">
    <source>
        <dbReference type="SAM" id="SignalP"/>
    </source>
</evidence>
<sequence>MFKKFSKYLLIGVSALALFAAAQQGLFNKNNEFVLADDPPIAEGPGCDGNVSVWGLWQGEKLIEVKERVGVIPGQCNQPQRVDLCQMAADGSGTPVETCQDAFGNTGHRYCVWRPEGNIIGGCSIEVCRFGGAPPNNCNSEPAQAAPAQQAAQQQQTQQAAQVDCSTCGNNNQAACTGACRSSIGNCHDGFFIQSDGFCRAPQQQQVNECPRSDFENGHPQRCVNGRFVQCFCDSQGCTWQHDNGTCGGTTPPAPPQPPAPICRSITCPAAPAGCAFSGQIKNTCNSAVTLTCGALTCNPAPPAGGITSTNNNCTGNNSCSGGGATVTITNPAPQAVLAAVPAAASVPVTFANVGIGTSAVAVTALPKTGLPVLVWSALAFIPAGFKIRGFSKLRRVLENKASFIWEERQFKG</sequence>
<feature type="signal peptide" evidence="1">
    <location>
        <begin position="1"/>
        <end position="22"/>
    </location>
</feature>
<organism evidence="2 3">
    <name type="scientific">Candidatus Daviesbacteria bacterium RIFCSPHIGHO2_02_FULL_39_12</name>
    <dbReference type="NCBI Taxonomy" id="1797770"/>
    <lineage>
        <taxon>Bacteria</taxon>
        <taxon>Candidatus Daviesiibacteriota</taxon>
    </lineage>
</organism>
<keyword evidence="1" id="KW-0732">Signal</keyword>
<protein>
    <submittedName>
        <fullName evidence="2">Uncharacterized protein</fullName>
    </submittedName>
</protein>
<reference evidence="2 3" key="1">
    <citation type="journal article" date="2016" name="Nat. Commun.">
        <title>Thousands of microbial genomes shed light on interconnected biogeochemical processes in an aquifer system.</title>
        <authorList>
            <person name="Anantharaman K."/>
            <person name="Brown C.T."/>
            <person name="Hug L.A."/>
            <person name="Sharon I."/>
            <person name="Castelle C.J."/>
            <person name="Probst A.J."/>
            <person name="Thomas B.C."/>
            <person name="Singh A."/>
            <person name="Wilkins M.J."/>
            <person name="Karaoz U."/>
            <person name="Brodie E.L."/>
            <person name="Williams K.H."/>
            <person name="Hubbard S.S."/>
            <person name="Banfield J.F."/>
        </authorList>
    </citation>
    <scope>NUCLEOTIDE SEQUENCE [LARGE SCALE GENOMIC DNA]</scope>
</reference>
<evidence type="ECO:0000313" key="2">
    <source>
        <dbReference type="EMBL" id="OGE25925.1"/>
    </source>
</evidence>
<accession>A0A1F5JBB2</accession>
<evidence type="ECO:0000313" key="3">
    <source>
        <dbReference type="Proteomes" id="UP000177042"/>
    </source>
</evidence>
<gene>
    <name evidence="2" type="ORF">A3C26_03835</name>
</gene>
<proteinExistence type="predicted"/>